<dbReference type="AlphaFoldDB" id="A0A2J6R056"/>
<name>A0A2J6R056_HYAVF</name>
<gene>
    <name evidence="2" type="ORF">L207DRAFT_536822</name>
</gene>
<dbReference type="STRING" id="1149755.A0A2J6R056"/>
<sequence>MSNTVIPPRATVTNTYDGKDEPTREPTAGELIRKLKMIPEGCIKLGDDEVMRSYGGPPERIVLDAVGFSPANIKSMLDRQPWSQECEDTLRGVDGRKVVDHEALYNPPDSYRPPKYTAEEFEIAKKECEEYNRKLFERIERERAEGVDVDAKYACNRKQADYDLSPKDEK</sequence>
<reference evidence="2 3" key="1">
    <citation type="submission" date="2016-04" db="EMBL/GenBank/DDBJ databases">
        <title>A degradative enzymes factory behind the ericoid mycorrhizal symbiosis.</title>
        <authorList>
            <consortium name="DOE Joint Genome Institute"/>
            <person name="Martino E."/>
            <person name="Morin E."/>
            <person name="Grelet G."/>
            <person name="Kuo A."/>
            <person name="Kohler A."/>
            <person name="Daghino S."/>
            <person name="Barry K."/>
            <person name="Choi C."/>
            <person name="Cichocki N."/>
            <person name="Clum A."/>
            <person name="Copeland A."/>
            <person name="Hainaut M."/>
            <person name="Haridas S."/>
            <person name="Labutti K."/>
            <person name="Lindquist E."/>
            <person name="Lipzen A."/>
            <person name="Khouja H.-R."/>
            <person name="Murat C."/>
            <person name="Ohm R."/>
            <person name="Olson A."/>
            <person name="Spatafora J."/>
            <person name="Veneault-Fourrey C."/>
            <person name="Henrissat B."/>
            <person name="Grigoriev I."/>
            <person name="Martin F."/>
            <person name="Perotto S."/>
        </authorList>
    </citation>
    <scope>NUCLEOTIDE SEQUENCE [LARGE SCALE GENOMIC DNA]</scope>
    <source>
        <strain evidence="2 3">F</strain>
    </source>
</reference>
<dbReference type="OrthoDB" id="3660917at2759"/>
<proteinExistence type="predicted"/>
<organism evidence="2 3">
    <name type="scientific">Hyaloscypha variabilis (strain UAMH 11265 / GT02V1 / F)</name>
    <name type="common">Meliniomyces variabilis</name>
    <dbReference type="NCBI Taxonomy" id="1149755"/>
    <lineage>
        <taxon>Eukaryota</taxon>
        <taxon>Fungi</taxon>
        <taxon>Dikarya</taxon>
        <taxon>Ascomycota</taxon>
        <taxon>Pezizomycotina</taxon>
        <taxon>Leotiomycetes</taxon>
        <taxon>Helotiales</taxon>
        <taxon>Hyaloscyphaceae</taxon>
        <taxon>Hyaloscypha</taxon>
        <taxon>Hyaloscypha variabilis</taxon>
    </lineage>
</organism>
<evidence type="ECO:0000313" key="2">
    <source>
        <dbReference type="EMBL" id="PMD31869.1"/>
    </source>
</evidence>
<feature type="region of interest" description="Disordered" evidence="1">
    <location>
        <begin position="1"/>
        <end position="28"/>
    </location>
</feature>
<evidence type="ECO:0000313" key="3">
    <source>
        <dbReference type="Proteomes" id="UP000235786"/>
    </source>
</evidence>
<accession>A0A2J6R056</accession>
<keyword evidence="3" id="KW-1185">Reference proteome</keyword>
<dbReference type="EMBL" id="KZ613961">
    <property type="protein sequence ID" value="PMD31869.1"/>
    <property type="molecule type" value="Genomic_DNA"/>
</dbReference>
<protein>
    <submittedName>
        <fullName evidence="2">Uncharacterized protein</fullName>
    </submittedName>
</protein>
<evidence type="ECO:0000256" key="1">
    <source>
        <dbReference type="SAM" id="MobiDB-lite"/>
    </source>
</evidence>
<dbReference type="Proteomes" id="UP000235786">
    <property type="component" value="Unassembled WGS sequence"/>
</dbReference>
<feature type="compositionally biased region" description="Polar residues" evidence="1">
    <location>
        <begin position="1"/>
        <end position="16"/>
    </location>
</feature>